<reference evidence="1 2" key="1">
    <citation type="journal article" date="2017" name="Int. J. Syst. Evol. Microbiol.">
        <title>Gemmobacter straminiformis sp. nov., isolated from an artificial fountain.</title>
        <authorList>
            <person name="Kang J.Y."/>
            <person name="Kim M.J."/>
            <person name="Chun J."/>
            <person name="Son K.P."/>
            <person name="Jahng K.Y."/>
        </authorList>
    </citation>
    <scope>NUCLEOTIDE SEQUENCE [LARGE SCALE GENOMIC DNA]</scope>
    <source>
        <strain evidence="1 2">CAM-8</strain>
    </source>
</reference>
<dbReference type="EMBL" id="JACLQD010000003">
    <property type="protein sequence ID" value="MBC2836446.1"/>
    <property type="molecule type" value="Genomic_DNA"/>
</dbReference>
<protein>
    <submittedName>
        <fullName evidence="1">PAAR domain-containing protein</fullName>
    </submittedName>
</protein>
<dbReference type="Proteomes" id="UP000555411">
    <property type="component" value="Unassembled WGS sequence"/>
</dbReference>
<dbReference type="AlphaFoldDB" id="A0A842IA09"/>
<organism evidence="1 2">
    <name type="scientific">Paragemmobacter straminiformis</name>
    <dbReference type="NCBI Taxonomy" id="2045119"/>
    <lineage>
        <taxon>Bacteria</taxon>
        <taxon>Pseudomonadati</taxon>
        <taxon>Pseudomonadota</taxon>
        <taxon>Alphaproteobacteria</taxon>
        <taxon>Rhodobacterales</taxon>
        <taxon>Paracoccaceae</taxon>
        <taxon>Paragemmobacter</taxon>
    </lineage>
</organism>
<dbReference type="Gene3D" id="2.60.200.60">
    <property type="match status" value="1"/>
</dbReference>
<dbReference type="Pfam" id="PF05488">
    <property type="entry name" value="PAAR_motif"/>
    <property type="match status" value="1"/>
</dbReference>
<evidence type="ECO:0000313" key="1">
    <source>
        <dbReference type="EMBL" id="MBC2836446.1"/>
    </source>
</evidence>
<evidence type="ECO:0000313" key="2">
    <source>
        <dbReference type="Proteomes" id="UP000555411"/>
    </source>
</evidence>
<dbReference type="InterPro" id="IPR008727">
    <property type="entry name" value="PAAR_motif"/>
</dbReference>
<accession>A0A842IA09</accession>
<proteinExistence type="predicted"/>
<comment type="caution">
    <text evidence="1">The sequence shown here is derived from an EMBL/GenBank/DDBJ whole genome shotgun (WGS) entry which is preliminary data.</text>
</comment>
<keyword evidence="2" id="KW-1185">Reference proteome</keyword>
<sequence>MPGPNQARLTDLHICPVTAGAPMPVSAPGALNVMVLKLPAARATDLCAAALPPVPHPIAKGSMTVMIGKLPAARIGMDPCASGGVILPPAAFNVFTGG</sequence>
<name>A0A842IA09_9RHOB</name>
<gene>
    <name evidence="1" type="ORF">H7F16_13080</name>
</gene>
<dbReference type="RefSeq" id="WP_185798045.1">
    <property type="nucleotide sequence ID" value="NZ_JACLQD010000003.1"/>
</dbReference>